<reference evidence="36" key="1">
    <citation type="submission" date="2020-10" db="EMBL/GenBank/DDBJ databases">
        <title>Chromosome-scale genome assembly of the Allis shad, Alosa alosa.</title>
        <authorList>
            <person name="Margot Z."/>
            <person name="Christophe K."/>
            <person name="Cabau C."/>
            <person name="Louis A."/>
            <person name="Berthelot C."/>
            <person name="Parey E."/>
            <person name="Roest Crollius H."/>
            <person name="Montfort J."/>
            <person name="Robinson-Rechavi M."/>
            <person name="Bucao C."/>
            <person name="Bouchez O."/>
            <person name="Gislard M."/>
            <person name="Lluch J."/>
            <person name="Milhes M."/>
            <person name="Lampietro C."/>
            <person name="Lopez Roques C."/>
            <person name="Donnadieu C."/>
            <person name="Braasch I."/>
            <person name="Desvignes T."/>
            <person name="Postlethwait J."/>
            <person name="Bobe J."/>
            <person name="Guiguen Y."/>
        </authorList>
    </citation>
    <scope>NUCLEOTIDE SEQUENCE</scope>
    <source>
        <strain evidence="36">M-15738</strain>
        <tissue evidence="36">Blood</tissue>
    </source>
</reference>
<feature type="domain" description="CUB" evidence="34">
    <location>
        <begin position="1359"/>
        <end position="1472"/>
    </location>
</feature>
<evidence type="ECO:0000256" key="6">
    <source>
        <dbReference type="ARBA" id="ARBA00022548"/>
    </source>
</evidence>
<keyword evidence="10 32" id="KW-0808">Transferase</keyword>
<feature type="domain" description="EGF-like" evidence="35">
    <location>
        <begin position="550"/>
        <end position="586"/>
    </location>
</feature>
<keyword evidence="23" id="KW-0753">Steroid metabolism</keyword>
<evidence type="ECO:0000256" key="26">
    <source>
        <dbReference type="ARBA" id="ARBA00023765"/>
    </source>
</evidence>
<evidence type="ECO:0000256" key="5">
    <source>
        <dbReference type="ARBA" id="ARBA00022536"/>
    </source>
</evidence>
<evidence type="ECO:0000256" key="22">
    <source>
        <dbReference type="ARBA" id="ARBA00023180"/>
    </source>
</evidence>
<feature type="domain" description="CUB" evidence="34">
    <location>
        <begin position="3705"/>
        <end position="3820"/>
    </location>
</feature>
<evidence type="ECO:0000256" key="14">
    <source>
        <dbReference type="ARBA" id="ARBA00022737"/>
    </source>
</evidence>
<keyword evidence="22" id="KW-0325">Glycoprotein</keyword>
<dbReference type="InterPro" id="IPR000152">
    <property type="entry name" value="EGF-type_Asp/Asn_hydroxyl_site"/>
</dbReference>
<gene>
    <name evidence="36" type="ORF">AALO_G00215000</name>
</gene>
<dbReference type="FunFam" id="2.10.25.10:FF:000066">
    <property type="entry name" value="FAT atypical cadherin 4"/>
    <property type="match status" value="1"/>
</dbReference>
<dbReference type="GO" id="GO:0005509">
    <property type="term" value="F:calcium ion binding"/>
    <property type="evidence" value="ECO:0007669"/>
    <property type="project" value="InterPro"/>
</dbReference>
<dbReference type="InterPro" id="IPR000742">
    <property type="entry name" value="EGF"/>
</dbReference>
<accession>A0AAV6G218</accession>
<feature type="domain" description="CUB" evidence="34">
    <location>
        <begin position="1245"/>
        <end position="1355"/>
    </location>
</feature>
<keyword evidence="24" id="KW-0458">Lysosome</keyword>
<evidence type="ECO:0000256" key="19">
    <source>
        <dbReference type="ARBA" id="ARBA00023136"/>
    </source>
</evidence>
<evidence type="ECO:0000256" key="17">
    <source>
        <dbReference type="ARBA" id="ARBA00022927"/>
    </source>
</evidence>
<dbReference type="PROSITE" id="PS01180">
    <property type="entry name" value="CUB"/>
    <property type="match status" value="27"/>
</dbReference>
<dbReference type="GO" id="GO:0008168">
    <property type="term" value="F:methyltransferase activity"/>
    <property type="evidence" value="ECO:0007669"/>
    <property type="project" value="UniProtKB-KW"/>
</dbReference>
<dbReference type="GO" id="GO:0008203">
    <property type="term" value="P:cholesterol metabolic process"/>
    <property type="evidence" value="ECO:0007669"/>
    <property type="project" value="UniProtKB-KW"/>
</dbReference>
<dbReference type="Gene3D" id="2.10.25.10">
    <property type="entry name" value="Laminin"/>
    <property type="match status" value="7"/>
</dbReference>
<dbReference type="GO" id="GO:0032259">
    <property type="term" value="P:methylation"/>
    <property type="evidence" value="ECO:0007669"/>
    <property type="project" value="UniProtKB-KW"/>
</dbReference>
<dbReference type="Pfam" id="PF00145">
    <property type="entry name" value="DNA_methylase"/>
    <property type="match status" value="1"/>
</dbReference>
<evidence type="ECO:0000256" key="25">
    <source>
        <dbReference type="ARBA" id="ARBA00023285"/>
    </source>
</evidence>
<dbReference type="SUPFAM" id="SSF57184">
    <property type="entry name" value="Growth factor receptor domain"/>
    <property type="match status" value="1"/>
</dbReference>
<dbReference type="PROSITE" id="PS01187">
    <property type="entry name" value="EGF_CA"/>
    <property type="match status" value="3"/>
</dbReference>
<dbReference type="PROSITE" id="PS50026">
    <property type="entry name" value="EGF_3"/>
    <property type="match status" value="5"/>
</dbReference>
<dbReference type="Pfam" id="PF00008">
    <property type="entry name" value="EGF"/>
    <property type="match status" value="2"/>
</dbReference>
<comment type="similarity">
    <text evidence="32 33">Belongs to the class I-like SAM-binding methyltransferase superfamily. C5-methyltransferase family.</text>
</comment>
<feature type="disulfide bond" evidence="30">
    <location>
        <begin position="3467"/>
        <end position="3494"/>
    </location>
</feature>
<evidence type="ECO:0000256" key="12">
    <source>
        <dbReference type="ARBA" id="ARBA00022723"/>
    </source>
</evidence>
<dbReference type="CDD" id="cd00041">
    <property type="entry name" value="CUB"/>
    <property type="match status" value="27"/>
</dbReference>
<dbReference type="FunFam" id="2.10.25.10:FF:000260">
    <property type="entry name" value="Notch receptor 4"/>
    <property type="match status" value="1"/>
</dbReference>
<protein>
    <recommendedName>
        <fullName evidence="27">Cubilin</fullName>
    </recommendedName>
</protein>
<keyword evidence="5 31" id="KW-0245">EGF-like domain</keyword>
<comment type="function">
    <text evidence="28">Endocytic receptor which plays a role in lipoprotein, vitamin and iron metabolism by facilitating their uptake. Acts together with LRP2 to mediate endocytosis of high-density lipoproteins, GC, hemoglobin, ALB, TF and SCGB1A1. Acts together with AMN to mediate endocytosis of the CBLIF-cobalamin complex. Binds to ALB, MB, Kappa and lambda-light chains, TF, hemoglobin, GC, SCGB1A1, APOA1, high density lipoprotein, and the CBLIF-cobalamin complex. Ligand binding requires calcium. Serves as important transporter in several absorptive epithelia, including intestine, renal proximal tubules and embryonic yolk sac. May play an important role in the development of the peri-implantation embryo through internalization of APOA1 and cholesterol. Binds to LGALS3 at the maternal-fetal interface.</text>
</comment>
<keyword evidence="32" id="KW-0949">S-adenosyl-L-methionine</keyword>
<feature type="domain" description="CUB" evidence="34">
    <location>
        <begin position="3354"/>
        <end position="3465"/>
    </location>
</feature>
<feature type="domain" description="CUB" evidence="34">
    <location>
        <begin position="2650"/>
        <end position="2767"/>
    </location>
</feature>
<dbReference type="InterPro" id="IPR018097">
    <property type="entry name" value="EGF_Ca-bd_CS"/>
</dbReference>
<evidence type="ECO:0000256" key="28">
    <source>
        <dbReference type="ARBA" id="ARBA00049611"/>
    </source>
</evidence>
<dbReference type="SUPFAM" id="SSF53335">
    <property type="entry name" value="S-adenosyl-L-methionine-dependent methyltransferases"/>
    <property type="match status" value="1"/>
</dbReference>
<dbReference type="CDD" id="cd22201">
    <property type="entry name" value="cubilin_NTD"/>
    <property type="match status" value="1"/>
</dbReference>
<feature type="domain" description="CUB" evidence="34">
    <location>
        <begin position="3123"/>
        <end position="3235"/>
    </location>
</feature>
<evidence type="ECO:0000256" key="11">
    <source>
        <dbReference type="ARBA" id="ARBA00022685"/>
    </source>
</evidence>
<keyword evidence="15" id="KW-0967">Endosome</keyword>
<feature type="disulfide bond" evidence="31">
    <location>
        <begin position="780"/>
        <end position="797"/>
    </location>
</feature>
<keyword evidence="20 31" id="KW-1015">Disulfide bond</keyword>
<dbReference type="Pfam" id="PF00431">
    <property type="entry name" value="CUB"/>
    <property type="match status" value="27"/>
</dbReference>
<feature type="domain" description="CUB" evidence="34">
    <location>
        <begin position="3587"/>
        <end position="3701"/>
    </location>
</feature>
<evidence type="ECO:0000256" key="7">
    <source>
        <dbReference type="ARBA" id="ARBA00022553"/>
    </source>
</evidence>
<keyword evidence="17" id="KW-0653">Protein transport</keyword>
<feature type="domain" description="CUB" evidence="34">
    <location>
        <begin position="1824"/>
        <end position="1939"/>
    </location>
</feature>
<dbReference type="InterPro" id="IPR001881">
    <property type="entry name" value="EGF-like_Ca-bd_dom"/>
</dbReference>
<dbReference type="Gene3D" id="2.60.120.290">
    <property type="entry name" value="Spermadhesin, CUB domain"/>
    <property type="match status" value="27"/>
</dbReference>
<feature type="domain" description="CUB" evidence="34">
    <location>
        <begin position="1943"/>
        <end position="2055"/>
    </location>
</feature>
<evidence type="ECO:0000256" key="9">
    <source>
        <dbReference type="ARBA" id="ARBA00022628"/>
    </source>
</evidence>
<feature type="domain" description="CUB" evidence="34">
    <location>
        <begin position="3467"/>
        <end position="3580"/>
    </location>
</feature>
<feature type="domain" description="CUB" evidence="34">
    <location>
        <begin position="2416"/>
        <end position="2529"/>
    </location>
</feature>
<dbReference type="InterPro" id="IPR024731">
    <property type="entry name" value="NELL2-like_EGF"/>
</dbReference>
<dbReference type="Gene3D" id="3.90.120.10">
    <property type="entry name" value="DNA Methylase, subunit A, domain 2"/>
    <property type="match status" value="1"/>
</dbReference>
<dbReference type="SMART" id="SM00181">
    <property type="entry name" value="EGF"/>
    <property type="match status" value="8"/>
</dbReference>
<dbReference type="InterPro" id="IPR001525">
    <property type="entry name" value="C5_MeTfrase"/>
</dbReference>
<dbReference type="GO" id="GO:0016324">
    <property type="term" value="C:apical plasma membrane"/>
    <property type="evidence" value="ECO:0007669"/>
    <property type="project" value="UniProtKB-ARBA"/>
</dbReference>
<dbReference type="GO" id="GO:0005768">
    <property type="term" value="C:endosome"/>
    <property type="evidence" value="ECO:0007669"/>
    <property type="project" value="UniProtKB-SubCell"/>
</dbReference>
<evidence type="ECO:0000313" key="37">
    <source>
        <dbReference type="Proteomes" id="UP000823561"/>
    </source>
</evidence>
<keyword evidence="7" id="KW-0597">Phosphoprotein</keyword>
<evidence type="ECO:0000259" key="35">
    <source>
        <dbReference type="PROSITE" id="PS50026"/>
    </source>
</evidence>
<evidence type="ECO:0000256" key="29">
    <source>
        <dbReference type="ARBA" id="ARBA00049703"/>
    </source>
</evidence>
<evidence type="ECO:0000256" key="3">
    <source>
        <dbReference type="ARBA" id="ARBA00022448"/>
    </source>
</evidence>
<dbReference type="InterPro" id="IPR013032">
    <property type="entry name" value="EGF-like_CS"/>
</dbReference>
<dbReference type="PROSITE" id="PS51679">
    <property type="entry name" value="SAM_MT_C5"/>
    <property type="match status" value="1"/>
</dbReference>
<keyword evidence="8 32" id="KW-0489">Methyltransferase</keyword>
<dbReference type="PANTHER" id="PTHR24251">
    <property type="entry name" value="OVOCHYMASE-RELATED"/>
    <property type="match status" value="1"/>
</dbReference>
<feature type="domain" description="CUB" evidence="34">
    <location>
        <begin position="3005"/>
        <end position="3121"/>
    </location>
</feature>
<feature type="domain" description="CUB" evidence="34">
    <location>
        <begin position="2885"/>
        <end position="3000"/>
    </location>
</feature>
<dbReference type="SUPFAM" id="SSF57196">
    <property type="entry name" value="EGF/Laminin"/>
    <property type="match status" value="4"/>
</dbReference>
<evidence type="ECO:0000256" key="27">
    <source>
        <dbReference type="ARBA" id="ARBA00023878"/>
    </source>
</evidence>
<dbReference type="PRINTS" id="PR00105">
    <property type="entry name" value="C5METTRFRASE"/>
</dbReference>
<feature type="domain" description="CUB" evidence="34">
    <location>
        <begin position="1708"/>
        <end position="1822"/>
    </location>
</feature>
<dbReference type="NCBIfam" id="TIGR00675">
    <property type="entry name" value="dcm"/>
    <property type="match status" value="1"/>
</dbReference>
<dbReference type="SMART" id="SM00042">
    <property type="entry name" value="CUB"/>
    <property type="match status" value="27"/>
</dbReference>
<feature type="domain" description="CUB" evidence="34">
    <location>
        <begin position="1478"/>
        <end position="1591"/>
    </location>
</feature>
<keyword evidence="11" id="KW-0165">Cleavage on pair of basic residues</keyword>
<dbReference type="InterPro" id="IPR029063">
    <property type="entry name" value="SAM-dependent_MTases_sf"/>
</dbReference>
<evidence type="ECO:0000256" key="13">
    <source>
        <dbReference type="ARBA" id="ARBA00022729"/>
    </source>
</evidence>
<evidence type="ECO:0000256" key="15">
    <source>
        <dbReference type="ARBA" id="ARBA00022753"/>
    </source>
</evidence>
<feature type="disulfide bond" evidence="31">
    <location>
        <begin position="619"/>
        <end position="628"/>
    </location>
</feature>
<dbReference type="Pfam" id="PF07645">
    <property type="entry name" value="EGF_CA"/>
    <property type="match status" value="3"/>
</dbReference>
<dbReference type="PROSITE" id="PS00022">
    <property type="entry name" value="EGF_1"/>
    <property type="match status" value="4"/>
</dbReference>
<feature type="domain" description="EGF-like" evidence="35">
    <location>
        <begin position="588"/>
        <end position="629"/>
    </location>
</feature>
<keyword evidence="3" id="KW-0813">Transport</keyword>
<feature type="domain" description="CUB" evidence="34">
    <location>
        <begin position="1014"/>
        <end position="1126"/>
    </location>
</feature>
<dbReference type="FunFam" id="2.10.25.10:FF:000279">
    <property type="entry name" value="Neurogenic locus notch 1"/>
    <property type="match status" value="1"/>
</dbReference>
<feature type="domain" description="CUB" evidence="34">
    <location>
        <begin position="1595"/>
        <end position="1707"/>
    </location>
</feature>
<keyword evidence="16" id="KW-0106">Calcium</keyword>
<dbReference type="FunFam" id="2.10.25.10:FF:000379">
    <property type="entry name" value="Cubilin"/>
    <property type="match status" value="1"/>
</dbReference>
<keyword evidence="9" id="KW-0846">Cobalamin</keyword>
<proteinExistence type="inferred from homology"/>
<feature type="disulfide bond" evidence="31">
    <location>
        <begin position="576"/>
        <end position="585"/>
    </location>
</feature>
<dbReference type="GO" id="GO:0005765">
    <property type="term" value="C:lysosomal membrane"/>
    <property type="evidence" value="ECO:0007669"/>
    <property type="project" value="UniProtKB-SubCell"/>
</dbReference>
<organism evidence="36 37">
    <name type="scientific">Alosa alosa</name>
    <name type="common">allis shad</name>
    <dbReference type="NCBI Taxonomy" id="278164"/>
    <lineage>
        <taxon>Eukaryota</taxon>
        <taxon>Metazoa</taxon>
        <taxon>Chordata</taxon>
        <taxon>Craniata</taxon>
        <taxon>Vertebrata</taxon>
        <taxon>Euteleostomi</taxon>
        <taxon>Actinopterygii</taxon>
        <taxon>Neopterygii</taxon>
        <taxon>Teleostei</taxon>
        <taxon>Clupei</taxon>
        <taxon>Clupeiformes</taxon>
        <taxon>Clupeoidei</taxon>
        <taxon>Clupeidae</taxon>
        <taxon>Alosa</taxon>
    </lineage>
</organism>
<feature type="disulfide bond" evidence="31">
    <location>
        <begin position="880"/>
        <end position="889"/>
    </location>
</feature>
<keyword evidence="6" id="KW-0153">Cholesterol metabolism</keyword>
<evidence type="ECO:0000256" key="24">
    <source>
        <dbReference type="ARBA" id="ARBA00023228"/>
    </source>
</evidence>
<keyword evidence="14" id="KW-0677">Repeat</keyword>
<comment type="caution">
    <text evidence="36">The sequence shown here is derived from an EMBL/GenBank/DDBJ whole genome shotgun (WGS) entry which is preliminary data.</text>
</comment>
<comment type="subcellular location">
    <subcellularLocation>
        <location evidence="2">Cell membrane</location>
        <topology evidence="2">Peripheral membrane protein</topology>
    </subcellularLocation>
    <subcellularLocation>
        <location evidence="1">Endosome</location>
    </subcellularLocation>
    <subcellularLocation>
        <location evidence="26">Lysosome membrane</location>
        <topology evidence="26">Peripheral membrane protein</topology>
    </subcellularLocation>
</comment>
<name>A0AAV6G218_9TELE</name>
<dbReference type="FunFam" id="2.60.120.290:FF:000003">
    <property type="entry name" value="Neuropilin"/>
    <property type="match status" value="3"/>
</dbReference>
<evidence type="ECO:0000256" key="4">
    <source>
        <dbReference type="ARBA" id="ARBA00022475"/>
    </source>
</evidence>
<keyword evidence="18" id="KW-0443">Lipid metabolism</keyword>
<evidence type="ECO:0000256" key="2">
    <source>
        <dbReference type="ARBA" id="ARBA00004202"/>
    </source>
</evidence>
<dbReference type="Pfam" id="PF12947">
    <property type="entry name" value="EGF_3"/>
    <property type="match status" value="1"/>
</dbReference>
<evidence type="ECO:0000256" key="8">
    <source>
        <dbReference type="ARBA" id="ARBA00022603"/>
    </source>
</evidence>
<feature type="disulfide bond" evidence="30">
    <location>
        <begin position="2769"/>
        <end position="2796"/>
    </location>
</feature>
<evidence type="ECO:0000256" key="1">
    <source>
        <dbReference type="ARBA" id="ARBA00004177"/>
    </source>
</evidence>
<dbReference type="Proteomes" id="UP000823561">
    <property type="component" value="Chromosome 16"/>
</dbReference>
<keyword evidence="13" id="KW-0732">Signal</keyword>
<evidence type="ECO:0000256" key="32">
    <source>
        <dbReference type="PROSITE-ProRule" id="PRU01016"/>
    </source>
</evidence>
<dbReference type="FunFam" id="2.60.120.290:FF:000005">
    <property type="entry name" value="Procollagen C-endopeptidase enhancer 1"/>
    <property type="match status" value="6"/>
</dbReference>
<dbReference type="InterPro" id="IPR035914">
    <property type="entry name" value="Sperma_CUB_dom_sf"/>
</dbReference>
<evidence type="ECO:0000256" key="21">
    <source>
        <dbReference type="ARBA" id="ARBA00023166"/>
    </source>
</evidence>
<feature type="active site" evidence="32">
    <location>
        <position position="79"/>
    </location>
</feature>
<keyword evidence="37" id="KW-1185">Reference proteome</keyword>
<dbReference type="PROSITE" id="PS01186">
    <property type="entry name" value="EGF_2"/>
    <property type="match status" value="1"/>
</dbReference>
<comment type="caution">
    <text evidence="31">Lacks conserved residue(s) required for the propagation of feature annotation.</text>
</comment>
<feature type="domain" description="CUB" evidence="34">
    <location>
        <begin position="2769"/>
        <end position="2881"/>
    </location>
</feature>
<evidence type="ECO:0000256" key="23">
    <source>
        <dbReference type="ARBA" id="ARBA00023221"/>
    </source>
</evidence>
<dbReference type="InterPro" id="IPR049883">
    <property type="entry name" value="NOTCH1_EGF-like"/>
</dbReference>
<dbReference type="GO" id="GO:0048731">
    <property type="term" value="P:system development"/>
    <property type="evidence" value="ECO:0007669"/>
    <property type="project" value="UniProtKB-ARBA"/>
</dbReference>
<dbReference type="FunFam" id="2.60.120.290:FF:000047">
    <property type="entry name" value="Cubilin"/>
    <property type="match status" value="1"/>
</dbReference>
<feature type="domain" description="CUB" evidence="34">
    <location>
        <begin position="2289"/>
        <end position="2402"/>
    </location>
</feature>
<keyword evidence="25" id="KW-0170">Cobalt</keyword>
<evidence type="ECO:0000256" key="30">
    <source>
        <dbReference type="PROSITE-ProRule" id="PRU00059"/>
    </source>
</evidence>
<dbReference type="FunFam" id="2.60.120.290:FF:000018">
    <property type="entry name" value="cubilin"/>
    <property type="match status" value="1"/>
</dbReference>
<dbReference type="GO" id="GO:0015031">
    <property type="term" value="P:protein transport"/>
    <property type="evidence" value="ECO:0007669"/>
    <property type="project" value="UniProtKB-KW"/>
</dbReference>
<feature type="domain" description="CUB" evidence="34">
    <location>
        <begin position="2530"/>
        <end position="2646"/>
    </location>
</feature>
<feature type="domain" description="EGF-like" evidence="35">
    <location>
        <begin position="769"/>
        <end position="814"/>
    </location>
</feature>
<dbReference type="GO" id="GO:0031419">
    <property type="term" value="F:cobalamin binding"/>
    <property type="evidence" value="ECO:0007669"/>
    <property type="project" value="UniProtKB-KW"/>
</dbReference>
<dbReference type="FunFam" id="2.10.25.10:FF:000429">
    <property type="entry name" value="Cubilin"/>
    <property type="match status" value="1"/>
</dbReference>
<comment type="subunit">
    <text evidence="29">Interacts with AMN. Component of the cubam complex composed of one CUBN trimer and one AMN chain. The cubam complex can dimerize. Interacts with LRP2 in a dual-receptor complex in a calcium-dependent manner. Found in a complex with PID1/PCLI1, LRP1 and CUBNI. Interacts with LRP1 and PID1/PCLI1.</text>
</comment>
<feature type="disulfide bond" evidence="31">
    <location>
        <begin position="842"/>
        <end position="851"/>
    </location>
</feature>
<keyword evidence="21" id="KW-1207">Sterol metabolism</keyword>
<evidence type="ECO:0000313" key="36">
    <source>
        <dbReference type="EMBL" id="KAG5268659.1"/>
    </source>
</evidence>
<feature type="domain" description="EGF-like" evidence="35">
    <location>
        <begin position="816"/>
        <end position="852"/>
    </location>
</feature>
<evidence type="ECO:0000256" key="18">
    <source>
        <dbReference type="ARBA" id="ARBA00023098"/>
    </source>
</evidence>
<evidence type="ECO:0000256" key="20">
    <source>
        <dbReference type="ARBA" id="ARBA00023157"/>
    </source>
</evidence>
<feature type="domain" description="CUB" evidence="34">
    <location>
        <begin position="2176"/>
        <end position="2288"/>
    </location>
</feature>
<evidence type="ECO:0000256" key="33">
    <source>
        <dbReference type="RuleBase" id="RU000416"/>
    </source>
</evidence>
<feature type="domain" description="EGF-like" evidence="35">
    <location>
        <begin position="854"/>
        <end position="890"/>
    </location>
</feature>
<feature type="domain" description="CUB" evidence="34">
    <location>
        <begin position="3938"/>
        <end position="4050"/>
    </location>
</feature>
<evidence type="ECO:0000256" key="16">
    <source>
        <dbReference type="ARBA" id="ARBA00022837"/>
    </source>
</evidence>
<dbReference type="CDD" id="cd00054">
    <property type="entry name" value="EGF_CA"/>
    <property type="match status" value="6"/>
</dbReference>
<dbReference type="InterPro" id="IPR009030">
    <property type="entry name" value="Growth_fac_rcpt_cys_sf"/>
</dbReference>
<feature type="domain" description="CUB" evidence="34">
    <location>
        <begin position="3822"/>
        <end position="3934"/>
    </location>
</feature>
<dbReference type="InterPro" id="IPR000859">
    <property type="entry name" value="CUB_dom"/>
</dbReference>
<dbReference type="PROSITE" id="PS00010">
    <property type="entry name" value="ASX_HYDROXYL"/>
    <property type="match status" value="3"/>
</dbReference>
<feature type="domain" description="CUB" evidence="34">
    <location>
        <begin position="3239"/>
        <end position="3353"/>
    </location>
</feature>
<dbReference type="FunFam" id="2.10.25.10:FF:000143">
    <property type="entry name" value="Protein crumbs 1"/>
    <property type="match status" value="1"/>
</dbReference>
<keyword evidence="19" id="KW-0472">Membrane</keyword>
<dbReference type="SMART" id="SM00179">
    <property type="entry name" value="EGF_CA"/>
    <property type="match status" value="7"/>
</dbReference>
<dbReference type="SUPFAM" id="SSF49854">
    <property type="entry name" value="Spermadhesin, CUB domain"/>
    <property type="match status" value="27"/>
</dbReference>
<dbReference type="Gene3D" id="3.40.50.150">
    <property type="entry name" value="Vaccinia Virus protein VP39"/>
    <property type="match status" value="1"/>
</dbReference>
<evidence type="ECO:0000256" key="31">
    <source>
        <dbReference type="PROSITE-ProRule" id="PRU00076"/>
    </source>
</evidence>
<evidence type="ECO:0000256" key="10">
    <source>
        <dbReference type="ARBA" id="ARBA00022679"/>
    </source>
</evidence>
<keyword evidence="4" id="KW-1003">Cell membrane</keyword>
<feature type="domain" description="CUB" evidence="34">
    <location>
        <begin position="2056"/>
        <end position="2172"/>
    </location>
</feature>
<feature type="domain" description="CUB" evidence="34">
    <location>
        <begin position="896"/>
        <end position="1010"/>
    </location>
</feature>
<feature type="domain" description="CUB" evidence="34">
    <location>
        <begin position="1132"/>
        <end position="1244"/>
    </location>
</feature>
<keyword evidence="12" id="KW-0479">Metal-binding</keyword>
<dbReference type="FunFam" id="2.60.120.290:FF:000013">
    <property type="entry name" value="Membrane frizzled-related protein"/>
    <property type="match status" value="16"/>
</dbReference>
<evidence type="ECO:0000259" key="34">
    <source>
        <dbReference type="PROSITE" id="PS01180"/>
    </source>
</evidence>
<sequence>MDGLRVLELYSGIGGMHYALKESGVMAEVVAAVDVNTTANHIYKHNFPNTTLLPKTIEGITINEFDKLGFDMILMSPPCQPFTRIGLQGDVSDPRAKSFLYILDLLPRLSKLPRFILLENVKGFETSSARDALLKTLRDCGYSFQELLLTPTCLGIPNSRLRYFLIAKAPPDSFTFQISSEILESFPSSSGNDASSETTMVPDCPSECLDSTNGEDGTILYKLETAQDAHRKMGQNSDESVRRIQEFLEVQEEDGGDMEQYLLPPKTLLRYALLMDIVRPTCRRSVCFTKGYGYYVEGTGSVLHSCVEEDMEEAFRSLELQPEEEKLRRLKRLKLRYFTPREIANLMGFPAYFTFPEDVSVKQCYRVLGNSLNVHVVAQLIKVEGRLRGQRALCSVRGIRSWFGDQSAEVSDELPGTSSLSMAQTHRLAWLLFALLFLTGLQCEQGEQTRSRSKRDISSDQPRMVSESGHLIFSTGDHKDIRFQTGGSGSVKVGTEDLTQVLNQVKTNKQDIDDLKTNGPGGDITNQLNQVKERVTTLETKVQTIEQTVQRKTCTSNPCQNAGTCLNLLDSFYCICPENWQGPNCNVDVNECQIYVGTTQGCQNGATCVNTPGSYTCTCPAEWYGPHCTSRYDDCAGGSQDLCEHGVCIDSDRVTPNQPKYKCICDAGWMSPPGTPACTADVDECNLPNKPCSSNPIVQCFNTMGSYYCGACPAGWQGNGYSCQDVNECDTNNGGCSTSPMVQCLNTMGSFHCGQCPPGYEGDGRTCTQTNICATNNGGCYPLATCTAVPGSTTPVCTCPPGYQGNGYGPTGCTQVSDICQTNNPCVNGQCVSTTTGYRCDCDPGWSGTNCDQNVNECASNPCQNGGTCTDGINGYTCTCTNQWTGPQCQTPQQACGGVLTGPAGTFSYPTNPGHDQYPHQVSCAWVIRVDSSKIIRITFPYFSLENSATCQFDFLQIHDGESASAHMLGKYCGSAAPAELFSSHNSLYFWFRADSSINAGGFTVSWESKTPVCGGELTETYGSINSPGYPGNYPPNRDCYWTVNVNPGLLITFAFGTLSIEQHPDCNFDFLEIRDGLLPDDPVLGKHCTTGSPPPLQTTGPAAWIHFHTDFSISDRGFHITYTTSPSDPGCGGIFTDSEGIIISPNWPNDYAHNRQCIYIIRMPPSDTVALNFTHMNLESHSTCTFDYVEVRDGTGETDPLIGKYCGSTLPAPITSITNSLWIRFKSDASVSLAGFRAMYEVACGGTLSGTGQIRTPFHPDAYPHNKECEWVINQPPGYAVTLSFLTFDVEGNSCQYDFVEVRDGPSASSPLIGQYCGDQMPPMLQSTQRSMYIRFKTDSSVSNHGFTAAYTSIIEGCGDTLTDPSGSFTSPGHPTSYPHGANCSWYISVTPGNLVRLSFSSFNLEYNTDCRYDYVEVYDNGTAQTGTLLGRYCGRSVPPSLTSTDNILTVLFVSDSSQAVEGFAASYVSINATTDCSEVFTSPTGELFSPNFPSNYPLNRECVFKIIVGVNMQIMLNFTDFLLEGSTPNCLFDYVEIRDGGYETSPLIGKYCASSKPPLMFSHSNRLWIKFRSDSSHTFMGFRAHWDGTQTGCGGTLTTSSGGFSSPNYPLPYHPNAECYWLIKTSAGSRLTLNLVDFHLESSTSCLYDYLAVYDGNSTNAPQLAQLCGTQLPAPIDSTKEYLYVKLRTDSSVNAGGFIASYTTRCQGVVVANRSQGYIESMNYPNNYDHNSFCNWTVQTTMGNTINYTFMAFDLEPTSTCQYDYVKLYNGPNATFPLIGTYCGNTPPPASMTTGTSLHVVFQSDSSVSYTGFRMLWYQNGCGGDLLGPHGNFTSPGYPDKYPENRECLWYIQTAAGTSITLTIYEFDVEYHPDCNYDLLEVYGGPDQSAPRLAQLCTTRPPGNPLVVSSTGNLMTVRFKSDAYVSGRGFSAKYEEIHGGCGGAVNAPSGEIHSPSYPNNYPNNVDCSWVITVDEGHRVLFNFSDLDIENQSNCTWDYVAIHDGPSAEFPLLAVVCGSVLPAAIRSTGRVIHVRFRSDNSLTHRGFSAQFSEVCGSTITTDDVGGAIASPRYPYPYPANQMCSWIIKAQEPFNHVTLSFTDFELEMINGNCSHDFVEVLDGDNAQAPTVGTFCGVQVPHPITSFSNALVVNFISDSSVAKKGFRATYSGSTSSCGGNFHMESGAFNSPNFPDAYPTNIECVWKIISSPGNRLQLSFTMFQLQASSNCNNDYVEIREGNSTGPLIGRFCGSSLPSNYTSLMGHILWVKFVSDASVSGAGFRATFSLLFGNDLTGSTGQIASPLWPNAYYPNNADYRWTISVDSDYYINIRFLDIDIEDLYDCYYDNLRIFDGPNVHAIPLGTFCGLSLPDPVRSSGSVVTLEFRSDTVIGGRGFLVEWTAVQNTGPIPTIAPGACGGALIPQDTPSFLFSPNWPSSYDNNLECSWVIRSPDSIVELNLLFMDIESSISCLFDSLVIRDGETNLSPLLANLCGRELPGSIHSTGDAMFIRFTTDSSVMRQGFNASYSRGCGGLIHTDRGVISTPRYPENYPSNQDCSWHVMVTPGFRVFVNFQSPFQVQGFSTGCTSGDYVELRNGPDASAPPLGSRLCGSNPPSFVQTTDNNLHVRFVSDGSNEGQGFKLTFEAHSQACGGHIPLGDSDPPGYITSPNYPSNYPQNIDCIWVISVSNGEAVQLDFEDDFYIEPNTDCMYDYLEVRDGPSSDSGFIARLCGNTRPSTQHSTGAAMYVRFRTDTSITHKGFKVKYSIATCTGTYIGQHGTVRSPGFPNANYPDGSNCEWYLHGPTGHYLTLSYTSFNLTSSSDCSSDYVEIREYNASGRLLGRHCGNSLPTPVDTGDSFAYVKFVSDSSGNAPGFSLSFEASVEECGGDLNLPSGTISSPNYPNLYPHSRICHWEITAPHGRRVTLTITDLRLEGEGSSSCNYDYVDVFNGVVSNAPHLERLCGTVPAGFQIKSTGNTMTVVFRTDSSVSNGGFSADYSSEEEAVCGDLIIGPDGGNFTSPNYGVGNYTNKLNCEWLLQNPQHVNSSIVIIINDLHLEHHQTCDYDYIEFRLGNSDGELLTRFCGQSVPAVPIVVFTPELWVHFLTDSATVDLGFKATYYFSECGGLQTGEGGTITSPDYPNSYPGPSRCAWLLEAPQGHTITLTFSYFHVEEHSTCHWDSVTIFNGGSPGSPIIGQYCGENSPGTVRSGSNKLAIVFLADSVVNRGGFIATWSADSSGCGGIIHADTGIIKSPNYPQNFPTNVECSWTVIAHEGNHLEMSFNSEFQIPDSSGQCQNSFIKVWSGDEETNTGLLATGCGNTAPPSIIAPFNVITARFQSSESAGKGFSFSYITRCGANFSASQGRVVSPNYPENYPSHSNCSYLLNAGEQTVIVLSFQTFQIESHSTCLYDGVKIFGGVSMSGNPMATLCGNTIPGRFSTFGPMLVNFYSDSIVQDKGFLAEYVAIPCGGIFNGTAGTVQSPTLSLSDYHHNINCTYHIMVRNNRVIDLKFNTFHLEASSNCRYDYVAVYDGENTLAPLLGQFCGSVLPPRLRSSSNQMFIVFRTDISVSGRGWRATYAETLGPQQGCGGYLSSAQGMFGSPDINMDGMYEYNLNCVWTIAAATNKVLNLTFSTFELESDSTCRYDYVKVYDGDSVSYPLVGTFCGNIIPASFASSGNFLTIHFVSDGSVNRRGFNATYTAVDLLCGGVFNATSSPQTTMSPMYPNAYPPFTSCRWVLDAPSMETIKLVVQQFRLQASQTCDRNYLEFKDWPQGDYGQAHKFCGSDNSVPDFYSYGRSMFVTFKSDAFMTGNGFSLTYQVAGCSRTYNQSYGYLKSPGWPDVYPHNLDCSIVLLAPQNNSISLFFSSFDLEPHTSCNFDFLEVRNGSTASGPLLGKYCGSTLPNPVFPGTNQLFLHFKSDFSSARNGFEITWTSSPQGCGGVLYGDHGAFTSPNFPGTYVNGTHCEWGIKAPSGRVVTVTFAQISIDDPGSCESNYLKLYDGPDTNSPPVGPYCGAETNIAPFTASSHHVYVQFHAEYATLPSGFRLTWSS</sequence>
<dbReference type="EMBL" id="JADWDJ010000016">
    <property type="protein sequence ID" value="KAG5268659.1"/>
    <property type="molecule type" value="Genomic_DNA"/>
</dbReference>
<dbReference type="Pfam" id="PF12661">
    <property type="entry name" value="hEGF"/>
    <property type="match status" value="1"/>
</dbReference>